<evidence type="ECO:0000313" key="4">
    <source>
        <dbReference type="EMBL" id="MDQ8934142.1"/>
    </source>
</evidence>
<feature type="compositionally biased region" description="Polar residues" evidence="2">
    <location>
        <begin position="26"/>
        <end position="37"/>
    </location>
</feature>
<evidence type="ECO:0000256" key="3">
    <source>
        <dbReference type="SAM" id="SignalP"/>
    </source>
</evidence>
<comment type="caution">
    <text evidence="4">The sequence shown here is derived from an EMBL/GenBank/DDBJ whole genome shotgun (WGS) entry which is preliminary data.</text>
</comment>
<evidence type="ECO:0000256" key="1">
    <source>
        <dbReference type="SAM" id="Coils"/>
    </source>
</evidence>
<organism evidence="4 5">
    <name type="scientific">Acinetobacter rudis</name>
    <dbReference type="NCBI Taxonomy" id="632955"/>
    <lineage>
        <taxon>Bacteria</taxon>
        <taxon>Pseudomonadati</taxon>
        <taxon>Pseudomonadota</taxon>
        <taxon>Gammaproteobacteria</taxon>
        <taxon>Moraxellales</taxon>
        <taxon>Moraxellaceae</taxon>
        <taxon>Acinetobacter</taxon>
    </lineage>
</organism>
<evidence type="ECO:0008006" key="6">
    <source>
        <dbReference type="Google" id="ProtNLM"/>
    </source>
</evidence>
<keyword evidence="3" id="KW-0732">Signal</keyword>
<evidence type="ECO:0000313" key="5">
    <source>
        <dbReference type="Proteomes" id="UP001243844"/>
    </source>
</evidence>
<dbReference type="RefSeq" id="WP_308980655.1">
    <property type="nucleotide sequence ID" value="NZ_JAVIDL010000001.1"/>
</dbReference>
<dbReference type="PROSITE" id="PS51257">
    <property type="entry name" value="PROKAR_LIPOPROTEIN"/>
    <property type="match status" value="1"/>
</dbReference>
<keyword evidence="1" id="KW-0175">Coiled coil</keyword>
<accession>A0AAW8J4X6</accession>
<protein>
    <recommendedName>
        <fullName evidence="6">Lipoprotein</fullName>
    </recommendedName>
</protein>
<gene>
    <name evidence="4" type="ORF">RFH47_00065</name>
</gene>
<name>A0AAW8J4X6_9GAMM</name>
<reference evidence="4" key="1">
    <citation type="submission" date="2023-08" db="EMBL/GenBank/DDBJ databases">
        <title>Emergence of clinically-relevant ST2 carbapenem-resistant Acinetobacter baumannii strains in hospital sewages in Zhejiang, East of China.</title>
        <authorList>
            <person name="Kaichao C."/>
            <person name="Zhang R."/>
        </authorList>
    </citation>
    <scope>NUCLEOTIDE SEQUENCE</scope>
    <source>
        <strain evidence="4">M-RB-37</strain>
    </source>
</reference>
<feature type="signal peptide" evidence="3">
    <location>
        <begin position="1"/>
        <end position="22"/>
    </location>
</feature>
<dbReference type="Proteomes" id="UP001243844">
    <property type="component" value="Unassembled WGS sequence"/>
</dbReference>
<dbReference type="AlphaFoldDB" id="A0AAW8J4X6"/>
<feature type="coiled-coil region" evidence="1">
    <location>
        <begin position="145"/>
        <end position="172"/>
    </location>
</feature>
<feature type="chain" id="PRO_5043857887" description="Lipoprotein" evidence="3">
    <location>
        <begin position="23"/>
        <end position="182"/>
    </location>
</feature>
<dbReference type="EMBL" id="JAVIDL010000001">
    <property type="protein sequence ID" value="MDQ8934142.1"/>
    <property type="molecule type" value="Genomic_DNA"/>
</dbReference>
<proteinExistence type="predicted"/>
<feature type="region of interest" description="Disordered" evidence="2">
    <location>
        <begin position="26"/>
        <end position="51"/>
    </location>
</feature>
<evidence type="ECO:0000256" key="2">
    <source>
        <dbReference type="SAM" id="MobiDB-lite"/>
    </source>
</evidence>
<sequence>MKQLFHLRHVSILLLGFTLSLAGCSPQSDESKAQNNAESSDSSETSDTKNGNMLYIVSDVAEIKNNTNNYFEQIKQGQENLQQALQDNDPSKVSTSITALKKQFTQMNRDLDKLKLKSTEVDQVRQQMIRTNQQLLESSIFNGEMDLSQENLDQVQQQLNSLQNNILELGVLLIPKSKSSDS</sequence>